<dbReference type="Proteomes" id="UP000433577">
    <property type="component" value="Chromosome 1"/>
</dbReference>
<organism evidence="2 3">
    <name type="scientific">Paraburkholderia acidisoli</name>
    <dbReference type="NCBI Taxonomy" id="2571748"/>
    <lineage>
        <taxon>Bacteria</taxon>
        <taxon>Pseudomonadati</taxon>
        <taxon>Pseudomonadota</taxon>
        <taxon>Betaproteobacteria</taxon>
        <taxon>Burkholderiales</taxon>
        <taxon>Burkholderiaceae</taxon>
        <taxon>Paraburkholderia</taxon>
    </lineage>
</organism>
<dbReference type="AlphaFoldDB" id="A0A7Z2GF92"/>
<reference evidence="2 3" key="1">
    <citation type="submission" date="2019-12" db="EMBL/GenBank/DDBJ databases">
        <title>Paraburkholderia acidiphila 7Q-K02 sp. nov and Paraburkholderia acidisoli DHF22 sp. nov., two strains isolated from forest soil.</title>
        <authorList>
            <person name="Gao Z."/>
            <person name="Qiu L."/>
        </authorList>
    </citation>
    <scope>NUCLEOTIDE SEQUENCE [LARGE SCALE GENOMIC DNA]</scope>
    <source>
        <strain evidence="2 3">DHF22</strain>
    </source>
</reference>
<evidence type="ECO:0000313" key="2">
    <source>
        <dbReference type="EMBL" id="QGZ60706.1"/>
    </source>
</evidence>
<dbReference type="OrthoDB" id="9810929at2"/>
<dbReference type="GO" id="GO:1901135">
    <property type="term" value="P:carbohydrate derivative metabolic process"/>
    <property type="evidence" value="ECO:0007669"/>
    <property type="project" value="InterPro"/>
</dbReference>
<keyword evidence="3" id="KW-1185">Reference proteome</keyword>
<evidence type="ECO:0000313" key="3">
    <source>
        <dbReference type="Proteomes" id="UP000433577"/>
    </source>
</evidence>
<dbReference type="InterPro" id="IPR001347">
    <property type="entry name" value="SIS_dom"/>
</dbReference>
<dbReference type="Pfam" id="PF13580">
    <property type="entry name" value="SIS_2"/>
    <property type="match status" value="1"/>
</dbReference>
<dbReference type="EMBL" id="CP046913">
    <property type="protein sequence ID" value="QGZ60706.1"/>
    <property type="molecule type" value="Genomic_DNA"/>
</dbReference>
<dbReference type="Gene3D" id="3.40.50.10490">
    <property type="entry name" value="Glucose-6-phosphate isomerase like protein, domain 1"/>
    <property type="match status" value="1"/>
</dbReference>
<dbReference type="RefSeq" id="WP_158948486.1">
    <property type="nucleotide sequence ID" value="NZ_CP046913.1"/>
</dbReference>
<dbReference type="PANTHER" id="PTHR30390:SF6">
    <property type="entry name" value="DNAA INITIATOR-ASSOCIATING PROTEIN DIAA"/>
    <property type="match status" value="1"/>
</dbReference>
<protein>
    <submittedName>
        <fullName evidence="2">SIS domain-containing protein</fullName>
    </submittedName>
</protein>
<gene>
    <name evidence="2" type="ORF">FAZ98_02540</name>
</gene>
<name>A0A7Z2GF92_9BURK</name>
<evidence type="ECO:0000259" key="1">
    <source>
        <dbReference type="PROSITE" id="PS51464"/>
    </source>
</evidence>
<proteinExistence type="predicted"/>
<dbReference type="PROSITE" id="PS51464">
    <property type="entry name" value="SIS"/>
    <property type="match status" value="1"/>
</dbReference>
<dbReference type="CDD" id="cd05006">
    <property type="entry name" value="SIS_GmhA"/>
    <property type="match status" value="1"/>
</dbReference>
<accession>A0A7Z2GF92</accession>
<dbReference type="PANTHER" id="PTHR30390">
    <property type="entry name" value="SEDOHEPTULOSE 7-PHOSPHATE ISOMERASE / DNAA INITIATOR-ASSOCIATING FACTOR FOR REPLICATION INITIATION"/>
    <property type="match status" value="1"/>
</dbReference>
<dbReference type="SUPFAM" id="SSF53697">
    <property type="entry name" value="SIS domain"/>
    <property type="match status" value="1"/>
</dbReference>
<sequence>MSHVNATETALQQLKDGIEDSIAAKKALLADEPTLRKIVTVAEAMTETFKRGNRVIFAGNGGSAADAQHLAAEFVSRFEFDRPGLPSLSLSTDTSMLTAIGNDYGYEKLFRRQLEAQARAGDMFVGITTSGRSKNILAAFEVCKDLGVTSVALCGLNGDLNGVDHVLRAPSAHTPRIQECHILIGHMLCAHVELDIFGEFAPQ</sequence>
<dbReference type="KEGG" id="pacs:FAZ98_02540"/>
<dbReference type="InterPro" id="IPR050099">
    <property type="entry name" value="SIS_GmhA/DiaA_subfam"/>
</dbReference>
<dbReference type="InterPro" id="IPR046348">
    <property type="entry name" value="SIS_dom_sf"/>
</dbReference>
<feature type="domain" description="SIS" evidence="1">
    <location>
        <begin position="45"/>
        <end position="199"/>
    </location>
</feature>
<dbReference type="InterPro" id="IPR035461">
    <property type="entry name" value="GmhA/DiaA"/>
</dbReference>
<dbReference type="GO" id="GO:0097367">
    <property type="term" value="F:carbohydrate derivative binding"/>
    <property type="evidence" value="ECO:0007669"/>
    <property type="project" value="InterPro"/>
</dbReference>